<evidence type="ECO:0000313" key="2">
    <source>
        <dbReference type="Proteomes" id="UP000018348"/>
    </source>
</evidence>
<name>T2IEQ8_CROWT</name>
<dbReference type="Proteomes" id="UP000018348">
    <property type="component" value="Unassembled WGS sequence"/>
</dbReference>
<protein>
    <submittedName>
        <fullName evidence="1">Uncharacterized protein</fullName>
    </submittedName>
</protein>
<reference evidence="1 2" key="1">
    <citation type="submission" date="2013-01" db="EMBL/GenBank/DDBJ databases">
        <authorList>
            <person name="Bench S."/>
        </authorList>
    </citation>
    <scope>NUCLEOTIDE SEQUENCE [LARGE SCALE GENOMIC DNA]</scope>
    <source>
        <strain evidence="1 2">WH 8502</strain>
    </source>
</reference>
<reference evidence="1 2" key="2">
    <citation type="submission" date="2013-09" db="EMBL/GenBank/DDBJ databases">
        <title>Whole genome comparison of six Crocosphaera watsonii strains with differing phenotypes.</title>
        <authorList>
            <person name="Bench S.R."/>
            <person name="Heller P."/>
            <person name="Frank I."/>
            <person name="Arciniega M."/>
            <person name="Shilova I.N."/>
            <person name="Zehr J.P."/>
        </authorList>
    </citation>
    <scope>NUCLEOTIDE SEQUENCE [LARGE SCALE GENOMIC DNA]</scope>
    <source>
        <strain evidence="1 2">WH 8502</strain>
    </source>
</reference>
<comment type="caution">
    <text evidence="1">The sequence shown here is derived from an EMBL/GenBank/DDBJ whole genome shotgun (WGS) entry which is preliminary data.</text>
</comment>
<gene>
    <name evidence="1" type="ORF">CWATWH8502_2137</name>
</gene>
<evidence type="ECO:0000313" key="1">
    <source>
        <dbReference type="EMBL" id="CCQ51302.1"/>
    </source>
</evidence>
<organism evidence="1 2">
    <name type="scientific">Crocosphaera watsonii WH 8502</name>
    <dbReference type="NCBI Taxonomy" id="423474"/>
    <lineage>
        <taxon>Bacteria</taxon>
        <taxon>Bacillati</taxon>
        <taxon>Cyanobacteriota</taxon>
        <taxon>Cyanophyceae</taxon>
        <taxon>Oscillatoriophycideae</taxon>
        <taxon>Chroococcales</taxon>
        <taxon>Aphanothecaceae</taxon>
        <taxon>Crocosphaera</taxon>
    </lineage>
</organism>
<dbReference type="EMBL" id="CAQK01000447">
    <property type="protein sequence ID" value="CCQ51302.1"/>
    <property type="molecule type" value="Genomic_DNA"/>
</dbReference>
<accession>T2IEQ8</accession>
<dbReference type="AlphaFoldDB" id="T2IEQ8"/>
<proteinExistence type="predicted"/>
<sequence length="41" mass="4908">MILSFALANFYLVNLQNLLEKTNKKYNFDDQQRLKMLDLAE</sequence>